<protein>
    <submittedName>
        <fullName evidence="2">Uncharacterized protein</fullName>
    </submittedName>
</protein>
<dbReference type="AlphaFoldDB" id="A0A7C8YMS0"/>
<sequence>MLNELRFTLSLSITTTKLQRLVSTSNKSYDTTSKPLPKQKRVQKSPPNSLGWLHGKFKHSVRASPIKGHTHTPQYTCICTCMHAHAHRDTHIYTSSPPPLLGMRCAEDTVITSHLNYRTRLASHVLQQYYLVG</sequence>
<accession>A0A7C8YMS0</accession>
<evidence type="ECO:0000313" key="2">
    <source>
        <dbReference type="EMBL" id="MBA4621730.1"/>
    </source>
</evidence>
<reference evidence="2" key="1">
    <citation type="journal article" date="2013" name="J. Plant Res.">
        <title>Effect of fungi and light on seed germination of three Opuntia species from semiarid lands of central Mexico.</title>
        <authorList>
            <person name="Delgado-Sanchez P."/>
            <person name="Jimenez-Bremont J.F."/>
            <person name="Guerrero-Gonzalez Mde L."/>
            <person name="Flores J."/>
        </authorList>
    </citation>
    <scope>NUCLEOTIDE SEQUENCE</scope>
    <source>
        <tissue evidence="2">Cladode</tissue>
    </source>
</reference>
<organism evidence="2">
    <name type="scientific">Opuntia streptacantha</name>
    <name type="common">Prickly pear cactus</name>
    <name type="synonym">Opuntia cardona</name>
    <dbReference type="NCBI Taxonomy" id="393608"/>
    <lineage>
        <taxon>Eukaryota</taxon>
        <taxon>Viridiplantae</taxon>
        <taxon>Streptophyta</taxon>
        <taxon>Embryophyta</taxon>
        <taxon>Tracheophyta</taxon>
        <taxon>Spermatophyta</taxon>
        <taxon>Magnoliopsida</taxon>
        <taxon>eudicotyledons</taxon>
        <taxon>Gunneridae</taxon>
        <taxon>Pentapetalae</taxon>
        <taxon>Caryophyllales</taxon>
        <taxon>Cactineae</taxon>
        <taxon>Cactaceae</taxon>
        <taxon>Opuntioideae</taxon>
        <taxon>Opuntia</taxon>
    </lineage>
</organism>
<feature type="region of interest" description="Disordered" evidence="1">
    <location>
        <begin position="24"/>
        <end position="49"/>
    </location>
</feature>
<reference evidence="2" key="2">
    <citation type="submission" date="2020-07" db="EMBL/GenBank/DDBJ databases">
        <authorList>
            <person name="Vera ALvarez R."/>
            <person name="Arias-Moreno D.M."/>
            <person name="Jimenez-Jacinto V."/>
            <person name="Jimenez-Bremont J.F."/>
            <person name="Swaminathan K."/>
            <person name="Moose S.P."/>
            <person name="Guerrero-Gonzalez M.L."/>
            <person name="Marino-Ramirez L."/>
            <person name="Landsman D."/>
            <person name="Rodriguez-Kessler M."/>
            <person name="Delgado-Sanchez P."/>
        </authorList>
    </citation>
    <scope>NUCLEOTIDE SEQUENCE</scope>
    <source>
        <tissue evidence="2">Cladode</tissue>
    </source>
</reference>
<feature type="compositionally biased region" description="Polar residues" evidence="1">
    <location>
        <begin position="24"/>
        <end position="34"/>
    </location>
</feature>
<proteinExistence type="predicted"/>
<dbReference type="EMBL" id="GISG01035056">
    <property type="protein sequence ID" value="MBA4621730.1"/>
    <property type="molecule type" value="Transcribed_RNA"/>
</dbReference>
<name>A0A7C8YMS0_OPUST</name>
<evidence type="ECO:0000256" key="1">
    <source>
        <dbReference type="SAM" id="MobiDB-lite"/>
    </source>
</evidence>